<keyword evidence="2 6" id="KW-0812">Transmembrane</keyword>
<feature type="domain" description="Yip1" evidence="7">
    <location>
        <begin position="174"/>
        <end position="336"/>
    </location>
</feature>
<evidence type="ECO:0000256" key="4">
    <source>
        <dbReference type="ARBA" id="ARBA00023136"/>
    </source>
</evidence>
<feature type="transmembrane region" description="Helical" evidence="6">
    <location>
        <begin position="323"/>
        <end position="342"/>
    </location>
</feature>
<keyword evidence="9" id="KW-1185">Reference proteome</keyword>
<evidence type="ECO:0000256" key="6">
    <source>
        <dbReference type="SAM" id="Phobius"/>
    </source>
</evidence>
<keyword evidence="3 6" id="KW-1133">Transmembrane helix</keyword>
<proteinExistence type="predicted"/>
<feature type="transmembrane region" description="Helical" evidence="6">
    <location>
        <begin position="291"/>
        <end position="311"/>
    </location>
</feature>
<accession>A0ABT1J6J5</accession>
<comment type="subcellular location">
    <subcellularLocation>
        <location evidence="1">Membrane</location>
        <topology evidence="1">Multi-pass membrane protein</topology>
    </subcellularLocation>
</comment>
<feature type="transmembrane region" description="Helical" evidence="6">
    <location>
        <begin position="191"/>
        <end position="212"/>
    </location>
</feature>
<evidence type="ECO:0000256" key="1">
    <source>
        <dbReference type="ARBA" id="ARBA00004141"/>
    </source>
</evidence>
<evidence type="ECO:0000313" key="9">
    <source>
        <dbReference type="Proteomes" id="UP001206483"/>
    </source>
</evidence>
<evidence type="ECO:0000313" key="8">
    <source>
        <dbReference type="EMBL" id="MCP2313057.1"/>
    </source>
</evidence>
<evidence type="ECO:0000259" key="7">
    <source>
        <dbReference type="Pfam" id="PF04893"/>
    </source>
</evidence>
<organism evidence="8 9">
    <name type="scientific">Kitasatospora paracochleata</name>
    <dbReference type="NCBI Taxonomy" id="58354"/>
    <lineage>
        <taxon>Bacteria</taxon>
        <taxon>Bacillati</taxon>
        <taxon>Actinomycetota</taxon>
        <taxon>Actinomycetes</taxon>
        <taxon>Kitasatosporales</taxon>
        <taxon>Streptomycetaceae</taxon>
        <taxon>Kitasatospora</taxon>
    </lineage>
</organism>
<reference evidence="8 9" key="1">
    <citation type="submission" date="2022-06" db="EMBL/GenBank/DDBJ databases">
        <title>Sequencing the genomes of 1000 actinobacteria strains.</title>
        <authorList>
            <person name="Klenk H.-P."/>
        </authorList>
    </citation>
    <scope>NUCLEOTIDE SEQUENCE [LARGE SCALE GENOMIC DNA]</scope>
    <source>
        <strain evidence="8 9">DSM 41656</strain>
    </source>
</reference>
<feature type="compositionally biased region" description="Gly residues" evidence="5">
    <location>
        <begin position="90"/>
        <end position="111"/>
    </location>
</feature>
<dbReference type="Pfam" id="PF04893">
    <property type="entry name" value="Yip1"/>
    <property type="match status" value="1"/>
</dbReference>
<dbReference type="InterPro" id="IPR006977">
    <property type="entry name" value="Yip1_dom"/>
</dbReference>
<dbReference type="EMBL" id="JAMZDX010000006">
    <property type="protein sequence ID" value="MCP2313057.1"/>
    <property type="molecule type" value="Genomic_DNA"/>
</dbReference>
<keyword evidence="4 6" id="KW-0472">Membrane</keyword>
<sequence>MAGNRHDNGQGADPRQSWAASGGPAPQHGGPTGQPEYFTAPIPGVPTGGPGDQPGHTRAFAVGQEPYGPQDPYGRPQGGYPGSPGPEGYDQGGYGPEGGYGPDGYGPGGYDQGAYQQGGYDGQDGYDAQGGYGGQGGYDGGYPGEDNVATYRAGGQSAPHQSGPRLPWRALLAGMYREPSRTFDRMRDHQVWLPALCVSLLYGVLAVFGMGSTRNDVVDSTFSVALWAIVAAAITFSVAGAMLGAVTHGLARQLGGDGPWQSTVGLAILISWTTDAPRLLLALFLPASNTVVQIVGWATWLVCGALLTTMVRRIHDLPWGKALGAASVQLLALLVLIKLPTLG</sequence>
<name>A0ABT1J6J5_9ACTN</name>
<gene>
    <name evidence="8" type="ORF">FHR36_006238</name>
</gene>
<comment type="caution">
    <text evidence="8">The sequence shown here is derived from an EMBL/GenBank/DDBJ whole genome shotgun (WGS) entry which is preliminary data.</text>
</comment>
<feature type="compositionally biased region" description="Low complexity" evidence="5">
    <location>
        <begin position="66"/>
        <end position="75"/>
    </location>
</feature>
<feature type="transmembrane region" description="Helical" evidence="6">
    <location>
        <begin position="224"/>
        <end position="251"/>
    </location>
</feature>
<feature type="compositionally biased region" description="Low complexity" evidence="5">
    <location>
        <begin position="112"/>
        <end position="127"/>
    </location>
</feature>
<evidence type="ECO:0000256" key="3">
    <source>
        <dbReference type="ARBA" id="ARBA00022989"/>
    </source>
</evidence>
<dbReference type="RefSeq" id="WP_253802588.1">
    <property type="nucleotide sequence ID" value="NZ_BAAAUB010000064.1"/>
</dbReference>
<evidence type="ECO:0000256" key="2">
    <source>
        <dbReference type="ARBA" id="ARBA00022692"/>
    </source>
</evidence>
<dbReference type="Proteomes" id="UP001206483">
    <property type="component" value="Unassembled WGS sequence"/>
</dbReference>
<evidence type="ECO:0000256" key="5">
    <source>
        <dbReference type="SAM" id="MobiDB-lite"/>
    </source>
</evidence>
<feature type="compositionally biased region" description="Gly residues" evidence="5">
    <location>
        <begin position="128"/>
        <end position="143"/>
    </location>
</feature>
<protein>
    <recommendedName>
        <fullName evidence="7">Yip1 domain-containing protein</fullName>
    </recommendedName>
</protein>
<feature type="region of interest" description="Disordered" evidence="5">
    <location>
        <begin position="1"/>
        <end position="144"/>
    </location>
</feature>